<accession>A0A381V8P1</accession>
<gene>
    <name evidence="2" type="ORF">METZ01_LOCUS89368</name>
</gene>
<dbReference type="PANTHER" id="PTHR44119:SF4">
    <property type="entry name" value="AEROBIC COBALTOCHELATASE SUBUNIT COBN"/>
    <property type="match status" value="1"/>
</dbReference>
<dbReference type="AlphaFoldDB" id="A0A381V8P1"/>
<dbReference type="PANTHER" id="PTHR44119">
    <property type="entry name" value="MAGNESIUM-CHELATASE SUBUNIT CHLH, CHLOROPLASTIC"/>
    <property type="match status" value="1"/>
</dbReference>
<dbReference type="Pfam" id="PF02514">
    <property type="entry name" value="CobN-Mg_chel"/>
    <property type="match status" value="1"/>
</dbReference>
<evidence type="ECO:0000259" key="1">
    <source>
        <dbReference type="Pfam" id="PF02514"/>
    </source>
</evidence>
<organism evidence="2">
    <name type="scientific">marine metagenome</name>
    <dbReference type="NCBI Taxonomy" id="408172"/>
    <lineage>
        <taxon>unclassified sequences</taxon>
        <taxon>metagenomes</taxon>
        <taxon>ecological metagenomes</taxon>
    </lineage>
</organism>
<sequence>VLNPKWQQAMREHGYKGAHEMAATVDYLFGYDATCDIVADYQYEEVANKLLLDPEQQKFFREHNPLALRDASQRLLEANERQMWQNADSETLEALESTVLEIHGEME</sequence>
<protein>
    <recommendedName>
        <fullName evidence="1">CobN/magnesium chelatase domain-containing protein</fullName>
    </recommendedName>
</protein>
<proteinExistence type="predicted"/>
<evidence type="ECO:0000313" key="2">
    <source>
        <dbReference type="EMBL" id="SVA36514.1"/>
    </source>
</evidence>
<feature type="domain" description="CobN/magnesium chelatase" evidence="1">
    <location>
        <begin position="1"/>
        <end position="90"/>
    </location>
</feature>
<feature type="non-terminal residue" evidence="2">
    <location>
        <position position="1"/>
    </location>
</feature>
<dbReference type="InterPro" id="IPR003672">
    <property type="entry name" value="CobN/Mg_chltase"/>
</dbReference>
<reference evidence="2" key="1">
    <citation type="submission" date="2018-05" db="EMBL/GenBank/DDBJ databases">
        <authorList>
            <person name="Lanie J.A."/>
            <person name="Ng W.-L."/>
            <person name="Kazmierczak K.M."/>
            <person name="Andrzejewski T.M."/>
            <person name="Davidsen T.M."/>
            <person name="Wayne K.J."/>
            <person name="Tettelin H."/>
            <person name="Glass J.I."/>
            <person name="Rusch D."/>
            <person name="Podicherti R."/>
            <person name="Tsui H.-C.T."/>
            <person name="Winkler M.E."/>
        </authorList>
    </citation>
    <scope>NUCLEOTIDE SEQUENCE</scope>
</reference>
<dbReference type="EMBL" id="UINC01008102">
    <property type="protein sequence ID" value="SVA36514.1"/>
    <property type="molecule type" value="Genomic_DNA"/>
</dbReference>
<name>A0A381V8P1_9ZZZZ</name>